<organism evidence="3 4">
    <name type="scientific">Bondarzewia mesenterica</name>
    <dbReference type="NCBI Taxonomy" id="1095465"/>
    <lineage>
        <taxon>Eukaryota</taxon>
        <taxon>Fungi</taxon>
        <taxon>Dikarya</taxon>
        <taxon>Basidiomycota</taxon>
        <taxon>Agaricomycotina</taxon>
        <taxon>Agaricomycetes</taxon>
        <taxon>Russulales</taxon>
        <taxon>Bondarzewiaceae</taxon>
        <taxon>Bondarzewia</taxon>
    </lineage>
</organism>
<keyword evidence="2" id="KW-0472">Membrane</keyword>
<feature type="region of interest" description="Disordered" evidence="1">
    <location>
        <begin position="586"/>
        <end position="649"/>
    </location>
</feature>
<feature type="transmembrane region" description="Helical" evidence="2">
    <location>
        <begin position="77"/>
        <end position="99"/>
    </location>
</feature>
<feature type="transmembrane region" description="Helical" evidence="2">
    <location>
        <begin position="119"/>
        <end position="139"/>
    </location>
</feature>
<keyword evidence="4" id="KW-1185">Reference proteome</keyword>
<keyword evidence="2" id="KW-1133">Transmembrane helix</keyword>
<protein>
    <submittedName>
        <fullName evidence="3">Uncharacterized protein</fullName>
    </submittedName>
</protein>
<evidence type="ECO:0000313" key="3">
    <source>
        <dbReference type="EMBL" id="THH11954.1"/>
    </source>
</evidence>
<comment type="caution">
    <text evidence="3">The sequence shown here is derived from an EMBL/GenBank/DDBJ whole genome shotgun (WGS) entry which is preliminary data.</text>
</comment>
<feature type="region of interest" description="Disordered" evidence="1">
    <location>
        <begin position="673"/>
        <end position="714"/>
    </location>
</feature>
<reference evidence="3 4" key="1">
    <citation type="submission" date="2019-02" db="EMBL/GenBank/DDBJ databases">
        <title>Genome sequencing of the rare red list fungi Bondarzewia mesenterica.</title>
        <authorList>
            <person name="Buettner E."/>
            <person name="Kellner H."/>
        </authorList>
    </citation>
    <scope>NUCLEOTIDE SEQUENCE [LARGE SCALE GENOMIC DNA]</scope>
    <source>
        <strain evidence="3 4">DSM 108281</strain>
    </source>
</reference>
<proteinExistence type="predicted"/>
<feature type="compositionally biased region" description="Basic and acidic residues" evidence="1">
    <location>
        <begin position="786"/>
        <end position="811"/>
    </location>
</feature>
<feature type="region of interest" description="Disordered" evidence="1">
    <location>
        <begin position="785"/>
        <end position="820"/>
    </location>
</feature>
<feature type="region of interest" description="Disordered" evidence="1">
    <location>
        <begin position="23"/>
        <end position="68"/>
    </location>
</feature>
<evidence type="ECO:0000256" key="1">
    <source>
        <dbReference type="SAM" id="MobiDB-lite"/>
    </source>
</evidence>
<dbReference type="Proteomes" id="UP000310158">
    <property type="component" value="Unassembled WGS sequence"/>
</dbReference>
<gene>
    <name evidence="3" type="ORF">EW146_g7872</name>
</gene>
<dbReference type="OrthoDB" id="3248909at2759"/>
<dbReference type="EMBL" id="SGPL01000490">
    <property type="protein sequence ID" value="THH11954.1"/>
    <property type="molecule type" value="Genomic_DNA"/>
</dbReference>
<name>A0A4S4LIT2_9AGAM</name>
<feature type="transmembrane region" description="Helical" evidence="2">
    <location>
        <begin position="151"/>
        <end position="168"/>
    </location>
</feature>
<accession>A0A4S4LIT2</accession>
<feature type="compositionally biased region" description="Low complexity" evidence="1">
    <location>
        <begin position="25"/>
        <end position="55"/>
    </location>
</feature>
<evidence type="ECO:0000256" key="2">
    <source>
        <dbReference type="SAM" id="Phobius"/>
    </source>
</evidence>
<sequence length="820" mass="88658">MSGPTYARLSLDGDKEALVSEKLRYSSYTPPRSPSRFSEVPTMSSTQSRGSFRSSVAQIPTPGTEEKRPPKFEPFALRLWVVLSGATIMIALAIALEIATHFSYNDNGFHVPRENKLPLVSTAFLTSFFPTAFIIPRFVAAYQSMRREHKLIAISTLTAMITYVWQPLAGSLFTIRQLPESSGFNATSTRVIGLSPTVADLSALAASAGFASASVYNNLTDPPFVQGGWAAAEFVFPENDYINGSVAVNTTAIQTKVNCAIPIALSLSTSNPTKFSVNATSVDGCELGPAFFNPQDAEQQYGVTNVPNCGDASANVTQQPVFFWYYHVRGNGSHEAKGVFCTPRIRLYDVMANADLTTGSLINTTIIDNYPTANNVSGSPLNGNAYNGTDVNVNARAISIKTSIPNAVYLSATNSENGVDSIFDDPNGFLDRTTSVYTQHLALAAKSIYFLKTEHEVPAVLTELAPRLWIAPIPAHVLSTTLVFVGILIICIHITHWRSRRDVYLTHAPGSIATVVSQTSRSGFGELLFPYDDEKRIRKKLEGLRFRLDQRTSAIVVDDRAVMFGGSSVPSTPDAREQSMMALIGQRHVKTDSRNGRSSVGGRYSDHAPPVRSGLSTPTPILESEHEDEERESGGKGASEMRTREGLNRQGSRWDMNAWCMSRASGLLARSTNVEGAADPPPTGARTSEANSRPDGLLDAIGARANTDDGDRVASQAEQDIDALDDNPEQPEQSGGGRVTGLLELIVSCINYCIPEKEKMREAYGLDAVAALEVAGVALAGGELPSEDRLQHRGGGGRDHEGKAKKEEGKESVYASEHFC</sequence>
<dbReference type="AlphaFoldDB" id="A0A4S4LIT2"/>
<keyword evidence="2" id="KW-0812">Transmembrane</keyword>
<evidence type="ECO:0000313" key="4">
    <source>
        <dbReference type="Proteomes" id="UP000310158"/>
    </source>
</evidence>